<keyword evidence="2" id="KW-1185">Reference proteome</keyword>
<proteinExistence type="predicted"/>
<name>A0ABR2L6T0_9EUKA</name>
<evidence type="ECO:0008006" key="3">
    <source>
        <dbReference type="Google" id="ProtNLM"/>
    </source>
</evidence>
<accession>A0ABR2L6T0</accession>
<comment type="caution">
    <text evidence="1">The sequence shown here is derived from an EMBL/GenBank/DDBJ whole genome shotgun (WGS) entry which is preliminary data.</text>
</comment>
<evidence type="ECO:0000313" key="2">
    <source>
        <dbReference type="Proteomes" id="UP001470230"/>
    </source>
</evidence>
<evidence type="ECO:0000313" key="1">
    <source>
        <dbReference type="EMBL" id="KAK8899033.1"/>
    </source>
</evidence>
<dbReference type="EMBL" id="JAPFFF010000001">
    <property type="protein sequence ID" value="KAK8899033.1"/>
    <property type="molecule type" value="Genomic_DNA"/>
</dbReference>
<dbReference type="Proteomes" id="UP001470230">
    <property type="component" value="Unassembled WGS sequence"/>
</dbReference>
<organism evidence="1 2">
    <name type="scientific">Tritrichomonas musculus</name>
    <dbReference type="NCBI Taxonomy" id="1915356"/>
    <lineage>
        <taxon>Eukaryota</taxon>
        <taxon>Metamonada</taxon>
        <taxon>Parabasalia</taxon>
        <taxon>Tritrichomonadida</taxon>
        <taxon>Tritrichomonadidae</taxon>
        <taxon>Tritrichomonas</taxon>
    </lineage>
</organism>
<sequence length="151" mass="17461">MDEQVVKQIITSEYEKKNIRTVWVEEIKNDLPANFFENRKKGENDSYICKLIQEELIEEFITYVNQSNISLKSTIKPSIYETNAFLIQKQNESNDNSPGISGFSFGFNQCNSNDIINNGVTLMEYAAFFGSIQIFQYLEINGAEMNQTLWL</sequence>
<gene>
    <name evidence="1" type="ORF">M9Y10_001330</name>
</gene>
<protein>
    <recommendedName>
        <fullName evidence="3">Ankyrin repeat protein</fullName>
    </recommendedName>
</protein>
<reference evidence="1 2" key="1">
    <citation type="submission" date="2024-04" db="EMBL/GenBank/DDBJ databases">
        <title>Tritrichomonas musculus Genome.</title>
        <authorList>
            <person name="Alves-Ferreira E."/>
            <person name="Grigg M."/>
            <person name="Lorenzi H."/>
            <person name="Galac M."/>
        </authorList>
    </citation>
    <scope>NUCLEOTIDE SEQUENCE [LARGE SCALE GENOMIC DNA]</scope>
    <source>
        <strain evidence="1 2">EAF2021</strain>
    </source>
</reference>